<reference evidence="3" key="1">
    <citation type="journal article" date="2014" name="Int. J. Syst. Evol. Microbiol.">
        <title>Complete genome sequence of Corynebacterium casei LMG S-19264T (=DSM 44701T), isolated from a smear-ripened cheese.</title>
        <authorList>
            <consortium name="US DOE Joint Genome Institute (JGI-PGF)"/>
            <person name="Walter F."/>
            <person name="Albersmeier A."/>
            <person name="Kalinowski J."/>
            <person name="Ruckert C."/>
        </authorList>
    </citation>
    <scope>NUCLEOTIDE SEQUENCE</scope>
    <source>
        <strain evidence="3">JCM 4834</strain>
    </source>
</reference>
<sequence>MREDARPDARTVAPDPHERGPAAMTPPAPPTYDERLTAPRTWWLIAVAVGFSMALIVMPYGALAALGGFAAGTLVTCLWVSAQGSSRIRVTSGLLVADDARIPLGALGEVHVLEGEEARAWRTYKADLRAHMMMRGFVTGAVRIENTDPADPTPYVYLSTRTPQALADALAAARTR</sequence>
<accession>A0A918QSR8</accession>
<evidence type="ECO:0000313" key="3">
    <source>
        <dbReference type="EMBL" id="GGZ70382.1"/>
    </source>
</evidence>
<keyword evidence="2" id="KW-1133">Transmembrane helix</keyword>
<keyword evidence="2" id="KW-0812">Transmembrane</keyword>
<name>A0A918QSR8_9ACTN</name>
<comment type="caution">
    <text evidence="3">The sequence shown here is derived from an EMBL/GenBank/DDBJ whole genome shotgun (WGS) entry which is preliminary data.</text>
</comment>
<dbReference type="Proteomes" id="UP000634660">
    <property type="component" value="Unassembled WGS sequence"/>
</dbReference>
<reference evidence="3" key="2">
    <citation type="submission" date="2020-09" db="EMBL/GenBank/DDBJ databases">
        <authorList>
            <person name="Sun Q."/>
            <person name="Ohkuma M."/>
        </authorList>
    </citation>
    <scope>NUCLEOTIDE SEQUENCE</scope>
    <source>
        <strain evidence="3">JCM 4834</strain>
    </source>
</reference>
<dbReference type="EMBL" id="BMVX01000011">
    <property type="protein sequence ID" value="GGZ70382.1"/>
    <property type="molecule type" value="Genomic_DNA"/>
</dbReference>
<feature type="compositionally biased region" description="Basic and acidic residues" evidence="1">
    <location>
        <begin position="1"/>
        <end position="20"/>
    </location>
</feature>
<dbReference type="InterPro" id="IPR021443">
    <property type="entry name" value="DUF3093"/>
</dbReference>
<evidence type="ECO:0000256" key="1">
    <source>
        <dbReference type="SAM" id="MobiDB-lite"/>
    </source>
</evidence>
<protein>
    <submittedName>
        <fullName evidence="3">Membrane protein</fullName>
    </submittedName>
</protein>
<feature type="transmembrane region" description="Helical" evidence="2">
    <location>
        <begin position="41"/>
        <end position="58"/>
    </location>
</feature>
<evidence type="ECO:0000313" key="4">
    <source>
        <dbReference type="Proteomes" id="UP000634660"/>
    </source>
</evidence>
<proteinExistence type="predicted"/>
<evidence type="ECO:0000256" key="2">
    <source>
        <dbReference type="SAM" id="Phobius"/>
    </source>
</evidence>
<feature type="region of interest" description="Disordered" evidence="1">
    <location>
        <begin position="1"/>
        <end position="31"/>
    </location>
</feature>
<organism evidence="3 4">
    <name type="scientific">Streptomyces subrutilus</name>
    <dbReference type="NCBI Taxonomy" id="36818"/>
    <lineage>
        <taxon>Bacteria</taxon>
        <taxon>Bacillati</taxon>
        <taxon>Actinomycetota</taxon>
        <taxon>Actinomycetes</taxon>
        <taxon>Kitasatosporales</taxon>
        <taxon>Streptomycetaceae</taxon>
        <taxon>Streptomyces</taxon>
    </lineage>
</organism>
<dbReference type="AlphaFoldDB" id="A0A918QSR8"/>
<dbReference type="Pfam" id="PF11292">
    <property type="entry name" value="DUF3093"/>
    <property type="match status" value="1"/>
</dbReference>
<keyword evidence="2" id="KW-0472">Membrane</keyword>
<gene>
    <name evidence="3" type="ORF">GCM10010371_32840</name>
</gene>